<dbReference type="PROSITE" id="PS00447">
    <property type="entry name" value="DNA_POLYMERASE_A"/>
    <property type="match status" value="1"/>
</dbReference>
<dbReference type="InterPro" id="IPR018320">
    <property type="entry name" value="DNA_polymerase_1"/>
</dbReference>
<evidence type="ECO:0000256" key="11">
    <source>
        <dbReference type="ARBA" id="ARBA00022932"/>
    </source>
</evidence>
<evidence type="ECO:0000256" key="2">
    <source>
        <dbReference type="ARBA" id="ARBA00012417"/>
    </source>
</evidence>
<evidence type="ECO:0000256" key="3">
    <source>
        <dbReference type="ARBA" id="ARBA00020311"/>
    </source>
</evidence>
<evidence type="ECO:0000259" key="18">
    <source>
        <dbReference type="SMART" id="SM00475"/>
    </source>
</evidence>
<dbReference type="Gene3D" id="3.40.50.1010">
    <property type="entry name" value="5'-nuclease"/>
    <property type="match status" value="1"/>
</dbReference>
<dbReference type="Gene3D" id="1.20.1060.10">
    <property type="entry name" value="Taq DNA Polymerase, Chain T, domain 4"/>
    <property type="match status" value="1"/>
</dbReference>
<dbReference type="GO" id="GO:0006261">
    <property type="term" value="P:DNA-templated DNA replication"/>
    <property type="evidence" value="ECO:0007669"/>
    <property type="project" value="UniProtKB-UniRule"/>
</dbReference>
<dbReference type="SUPFAM" id="SSF47807">
    <property type="entry name" value="5' to 3' exonuclease, C-terminal subdomain"/>
    <property type="match status" value="1"/>
</dbReference>
<comment type="function">
    <text evidence="16">In addition to polymerase activity, this DNA polymerase exhibits 3'-5' and 5'-3' exonuclease activity.</text>
</comment>
<keyword evidence="4 16" id="KW-0808">Transferase</keyword>
<evidence type="ECO:0000256" key="8">
    <source>
        <dbReference type="ARBA" id="ARBA00022763"/>
    </source>
</evidence>
<keyword evidence="7" id="KW-0540">Nuclease</keyword>
<dbReference type="CDD" id="cd08637">
    <property type="entry name" value="DNA_pol_A_pol_I_C"/>
    <property type="match status" value="1"/>
</dbReference>
<evidence type="ECO:0000256" key="16">
    <source>
        <dbReference type="RuleBase" id="RU004460"/>
    </source>
</evidence>
<dbReference type="GO" id="GO:0003887">
    <property type="term" value="F:DNA-directed DNA polymerase activity"/>
    <property type="evidence" value="ECO:0007669"/>
    <property type="project" value="UniProtKB-UniRule"/>
</dbReference>
<dbReference type="Pfam" id="PF00476">
    <property type="entry name" value="DNA_pol_A"/>
    <property type="match status" value="1"/>
</dbReference>
<keyword evidence="10 16" id="KW-0269">Exonuclease</keyword>
<comment type="catalytic activity">
    <reaction evidence="14 16">
        <text>DNA(n) + a 2'-deoxyribonucleoside 5'-triphosphate = DNA(n+1) + diphosphate</text>
        <dbReference type="Rhea" id="RHEA:22508"/>
        <dbReference type="Rhea" id="RHEA-COMP:17339"/>
        <dbReference type="Rhea" id="RHEA-COMP:17340"/>
        <dbReference type="ChEBI" id="CHEBI:33019"/>
        <dbReference type="ChEBI" id="CHEBI:61560"/>
        <dbReference type="ChEBI" id="CHEBI:173112"/>
        <dbReference type="EC" id="2.7.7.7"/>
    </reaction>
</comment>
<dbReference type="PANTHER" id="PTHR10133:SF27">
    <property type="entry name" value="DNA POLYMERASE NU"/>
    <property type="match status" value="1"/>
</dbReference>
<dbReference type="GO" id="GO:0008409">
    <property type="term" value="F:5'-3' exonuclease activity"/>
    <property type="evidence" value="ECO:0007669"/>
    <property type="project" value="UniProtKB-UniRule"/>
</dbReference>
<dbReference type="Pfam" id="PF01367">
    <property type="entry name" value="5_3_exonuc"/>
    <property type="match status" value="1"/>
</dbReference>
<dbReference type="GO" id="GO:0006302">
    <property type="term" value="P:double-strand break repair"/>
    <property type="evidence" value="ECO:0007669"/>
    <property type="project" value="TreeGrafter"/>
</dbReference>
<dbReference type="InterPro" id="IPR002421">
    <property type="entry name" value="5-3_exonuclease"/>
</dbReference>
<feature type="domain" description="DNA-directed DNA polymerase family A palm" evidence="19">
    <location>
        <begin position="698"/>
        <end position="905"/>
    </location>
</feature>
<dbReference type="STRING" id="1586267.GCA_001418685_01581"/>
<dbReference type="InterPro" id="IPR020045">
    <property type="entry name" value="DNA_polI_H3TH"/>
</dbReference>
<dbReference type="InterPro" id="IPR036397">
    <property type="entry name" value="RNaseH_sf"/>
</dbReference>
<dbReference type="CDD" id="cd06139">
    <property type="entry name" value="DNA_polA_I_Ecoli_like_exo"/>
    <property type="match status" value="1"/>
</dbReference>
<evidence type="ECO:0000256" key="1">
    <source>
        <dbReference type="ARBA" id="ARBA00007705"/>
    </source>
</evidence>
<keyword evidence="9 16" id="KW-0378">Hydrolase</keyword>
<dbReference type="SMART" id="SM00482">
    <property type="entry name" value="POLAc"/>
    <property type="match status" value="1"/>
</dbReference>
<comment type="similarity">
    <text evidence="1 16">Belongs to the DNA polymerase type-A family.</text>
</comment>
<dbReference type="NCBIfam" id="TIGR00593">
    <property type="entry name" value="pola"/>
    <property type="match status" value="1"/>
</dbReference>
<dbReference type="SMART" id="SM00279">
    <property type="entry name" value="HhH2"/>
    <property type="match status" value="1"/>
</dbReference>
<evidence type="ECO:0000256" key="10">
    <source>
        <dbReference type="ARBA" id="ARBA00022839"/>
    </source>
</evidence>
<dbReference type="InterPro" id="IPR029060">
    <property type="entry name" value="PIN-like_dom_sf"/>
</dbReference>
<dbReference type="PRINTS" id="PR00868">
    <property type="entry name" value="DNAPOLI"/>
</dbReference>
<dbReference type="InterPro" id="IPR008918">
    <property type="entry name" value="HhH2"/>
</dbReference>
<dbReference type="InterPro" id="IPR002562">
    <property type="entry name" value="3'-5'_exonuclease_dom"/>
</dbReference>
<dbReference type="GO" id="GO:0003677">
    <property type="term" value="F:DNA binding"/>
    <property type="evidence" value="ECO:0007669"/>
    <property type="project" value="UniProtKB-UniRule"/>
</dbReference>
<evidence type="ECO:0000313" key="20">
    <source>
        <dbReference type="EMBL" id="CVK16718.1"/>
    </source>
</evidence>
<dbReference type="FunFam" id="1.10.150.20:FF:000003">
    <property type="entry name" value="DNA polymerase I"/>
    <property type="match status" value="1"/>
</dbReference>
<dbReference type="InterPro" id="IPR019760">
    <property type="entry name" value="DNA-dir_DNA_pol_A_CS"/>
</dbReference>
<gene>
    <name evidence="16" type="primary">polA</name>
    <name evidence="20" type="ORF">Ga0061079_1101</name>
</gene>
<dbReference type="InterPro" id="IPR002298">
    <property type="entry name" value="DNA_polymerase_A"/>
</dbReference>
<keyword evidence="12 16" id="KW-0238">DNA-binding</keyword>
<evidence type="ECO:0000259" key="17">
    <source>
        <dbReference type="SMART" id="SM00474"/>
    </source>
</evidence>
<dbReference type="InterPro" id="IPR043502">
    <property type="entry name" value="DNA/RNA_pol_sf"/>
</dbReference>
<evidence type="ECO:0000256" key="9">
    <source>
        <dbReference type="ARBA" id="ARBA00022801"/>
    </source>
</evidence>
<dbReference type="FunFam" id="1.20.1060.10:FF:000001">
    <property type="entry name" value="DNA polymerase I"/>
    <property type="match status" value="1"/>
</dbReference>
<dbReference type="EMBL" id="FCOR01000010">
    <property type="protein sequence ID" value="CVK16718.1"/>
    <property type="molecule type" value="Genomic_DNA"/>
</dbReference>
<evidence type="ECO:0000256" key="4">
    <source>
        <dbReference type="ARBA" id="ARBA00022679"/>
    </source>
</evidence>
<dbReference type="Pfam" id="PF01612">
    <property type="entry name" value="DNA_pol_A_exo1"/>
    <property type="match status" value="1"/>
</dbReference>
<dbReference type="Gene3D" id="3.30.420.10">
    <property type="entry name" value="Ribonuclease H-like superfamily/Ribonuclease H"/>
    <property type="match status" value="1"/>
</dbReference>
<keyword evidence="13 16" id="KW-0234">DNA repair</keyword>
<keyword evidence="11 16" id="KW-0239">DNA-directed DNA polymerase</keyword>
<feature type="domain" description="3'-5' exonuclease" evidence="17">
    <location>
        <begin position="347"/>
        <end position="529"/>
    </location>
</feature>
<dbReference type="SUPFAM" id="SSF53098">
    <property type="entry name" value="Ribonuclease H-like"/>
    <property type="match status" value="1"/>
</dbReference>
<dbReference type="NCBIfam" id="NF004397">
    <property type="entry name" value="PRK05755.1"/>
    <property type="match status" value="1"/>
</dbReference>
<dbReference type="Pfam" id="PF02739">
    <property type="entry name" value="5_3_exonuc_N"/>
    <property type="match status" value="1"/>
</dbReference>
<dbReference type="EC" id="2.7.7.7" evidence="2 15"/>
<dbReference type="Gene3D" id="3.30.70.370">
    <property type="match status" value="1"/>
</dbReference>
<keyword evidence="21" id="KW-1185">Reference proteome</keyword>
<keyword evidence="6 16" id="KW-0235">DNA replication</keyword>
<dbReference type="InterPro" id="IPR036279">
    <property type="entry name" value="5-3_exonuclease_C_sf"/>
</dbReference>
<evidence type="ECO:0000256" key="12">
    <source>
        <dbReference type="ARBA" id="ARBA00023125"/>
    </source>
</evidence>
<accession>A0A0X3AS61</accession>
<evidence type="ECO:0000259" key="19">
    <source>
        <dbReference type="SMART" id="SM00482"/>
    </source>
</evidence>
<dbReference type="SUPFAM" id="SSF88723">
    <property type="entry name" value="PIN domain-like"/>
    <property type="match status" value="1"/>
</dbReference>
<dbReference type="CDD" id="cd09898">
    <property type="entry name" value="H3TH_53EXO"/>
    <property type="match status" value="1"/>
</dbReference>
<reference evidence="20 21" key="1">
    <citation type="submission" date="2016-01" db="EMBL/GenBank/DDBJ databases">
        <authorList>
            <person name="McClelland M."/>
            <person name="Jain A."/>
            <person name="Saraogi P."/>
            <person name="Mendelson R."/>
            <person name="Westerman R."/>
            <person name="SanMiguel P."/>
            <person name="Csonka L."/>
        </authorList>
    </citation>
    <scope>NUCLEOTIDE SEQUENCE [LARGE SCALE GENOMIC DNA]</scope>
    <source>
        <strain evidence="20 21">R-53146</strain>
    </source>
</reference>
<dbReference type="PANTHER" id="PTHR10133">
    <property type="entry name" value="DNA POLYMERASE I"/>
    <property type="match status" value="1"/>
</dbReference>
<protein>
    <recommendedName>
        <fullName evidence="3 15">DNA polymerase I</fullName>
        <ecNumber evidence="2 15">2.7.7.7</ecNumber>
    </recommendedName>
</protein>
<dbReference type="RefSeq" id="WP_055425907.1">
    <property type="nucleotide sequence ID" value="NZ_FCOR01000010.1"/>
</dbReference>
<evidence type="ECO:0000256" key="15">
    <source>
        <dbReference type="NCBIfam" id="TIGR00593"/>
    </source>
</evidence>
<evidence type="ECO:0000256" key="7">
    <source>
        <dbReference type="ARBA" id="ARBA00022722"/>
    </source>
</evidence>
<keyword evidence="8 16" id="KW-0227">DNA damage</keyword>
<name>A0A0X3AS61_9FLAO</name>
<dbReference type="SUPFAM" id="SSF56672">
    <property type="entry name" value="DNA/RNA polymerases"/>
    <property type="match status" value="1"/>
</dbReference>
<dbReference type="SMART" id="SM00475">
    <property type="entry name" value="53EXOc"/>
    <property type="match status" value="1"/>
</dbReference>
<dbReference type="FunFam" id="1.10.150.20:FF:000002">
    <property type="entry name" value="DNA polymerase I"/>
    <property type="match status" value="1"/>
</dbReference>
<dbReference type="GO" id="GO:0008408">
    <property type="term" value="F:3'-5' exonuclease activity"/>
    <property type="evidence" value="ECO:0007669"/>
    <property type="project" value="UniProtKB-UniRule"/>
</dbReference>
<evidence type="ECO:0000256" key="14">
    <source>
        <dbReference type="ARBA" id="ARBA00049244"/>
    </source>
</evidence>
<evidence type="ECO:0000256" key="13">
    <source>
        <dbReference type="ARBA" id="ARBA00023204"/>
    </source>
</evidence>
<proteinExistence type="inferred from homology"/>
<evidence type="ECO:0000256" key="6">
    <source>
        <dbReference type="ARBA" id="ARBA00022705"/>
    </source>
</evidence>
<dbReference type="OrthoDB" id="9806424at2"/>
<keyword evidence="5 16" id="KW-0548">Nucleotidyltransferase</keyword>
<dbReference type="Proteomes" id="UP000182761">
    <property type="component" value="Unassembled WGS sequence"/>
</dbReference>
<dbReference type="Gene3D" id="1.10.150.20">
    <property type="entry name" value="5' to 3' exonuclease, C-terminal subdomain"/>
    <property type="match status" value="2"/>
</dbReference>
<evidence type="ECO:0000313" key="21">
    <source>
        <dbReference type="Proteomes" id="UP000182761"/>
    </source>
</evidence>
<dbReference type="AlphaFoldDB" id="A0A0X3AS61"/>
<dbReference type="InterPro" id="IPR020046">
    <property type="entry name" value="5-3_exonucl_a-hlix_arch_N"/>
</dbReference>
<dbReference type="SMART" id="SM00474">
    <property type="entry name" value="35EXOc"/>
    <property type="match status" value="1"/>
</dbReference>
<sequence length="941" mass="107217">MTSQDCDKKLFLLDAYALIFRAYYAFIKNPRINSQGINTSAIFGFTNTLFDLIKKENPSHLAVVFDVGETFRHREYKEYKANRQETPEAIRIAVPYIHQILEALKIPCMSKEGYEADDVIGTLAKKAEREGYTTYMMTSDKDYAQLVSENIFVFKPASRGNDIEIWDIEAVKDKFQVETPSQVIDLLGMMGDNVDNIPGIPGVGEKTAKQFIKEYGSIENLFAHSSELKGKMREKVEANKELGLLSKKLATIETNVPIEFNYESLTVDKPNVDQVIKIFEDLEFRNMIVNFKKTYPNIFESENGPEKDLSNSVSVTGQRSLFDTLDQDIEMKESSNWKTIENTDHLYQLTETPMAVKLLVEKLSKQNIVCFDTETTSTDSMIAELVGISFSYEKAKGYYVPFNTKDKEKTQELIEILRPFFENENIAKVGQNLKYDYKVLRRYQVEVKGILFDTMIAHYLINPDARHNMDILAETELNYKPISIESLIGKKGKNQKLFSSVPLDEQKEYAVEDSDITLQLKNKLDPQLAKDNLKKLFTEIEMPLMKVLVDMEWCGINLDIHALQDMSKELVEDLSRLEKEIYSLAGEVFNINSPKQLGDIIFDKLKLGNKPKKTKTGQYATGEEVLLKLAHTHKIIDLLLEYRQLQKLKSTYVDALPDEVNPITKRVHTTFAQTVAATGRLASNNPNLQNIPIRTPRGQEIRKAFISKDHNHKIISADYSQIELRIIAAMSKDSAMINSFNNGEDFHKATASKVFHIPMDQVTKEQRSHAKTINFGIIYGVSAFGLSEQTGLSRSESKNLIDAYYAAYPELKKYISEQIETARKNGFVETLLGRRRYLPDIHSKNNVVRSHAERNAVNAPIQGTAADVIKIAMIKIHELLHEKNYQTKLLLQVHDELVFDAPDEEIKEVSALIKNTMENSVRMEVPLIVDVGVGTNWLEAH</sequence>
<dbReference type="InterPro" id="IPR001098">
    <property type="entry name" value="DNA-dir_DNA_pol_A_palm_dom"/>
</dbReference>
<feature type="domain" description="5'-3' exonuclease" evidence="18">
    <location>
        <begin position="8"/>
        <end position="268"/>
    </location>
</feature>
<organism evidence="20 21">
    <name type="scientific">Apibacter mensalis</name>
    <dbReference type="NCBI Taxonomy" id="1586267"/>
    <lineage>
        <taxon>Bacteria</taxon>
        <taxon>Pseudomonadati</taxon>
        <taxon>Bacteroidota</taxon>
        <taxon>Flavobacteriia</taxon>
        <taxon>Flavobacteriales</taxon>
        <taxon>Weeksellaceae</taxon>
        <taxon>Apibacter</taxon>
    </lineage>
</organism>
<dbReference type="CDD" id="cd09859">
    <property type="entry name" value="PIN_53EXO"/>
    <property type="match status" value="1"/>
</dbReference>
<dbReference type="InterPro" id="IPR012337">
    <property type="entry name" value="RNaseH-like_sf"/>
</dbReference>
<evidence type="ECO:0000256" key="5">
    <source>
        <dbReference type="ARBA" id="ARBA00022695"/>
    </source>
</evidence>